<organism evidence="1 2">
    <name type="scientific">Cytobacillus mangrovibacter</name>
    <dbReference type="NCBI Taxonomy" id="3299024"/>
    <lineage>
        <taxon>Bacteria</taxon>
        <taxon>Bacillati</taxon>
        <taxon>Bacillota</taxon>
        <taxon>Bacilli</taxon>
        <taxon>Bacillales</taxon>
        <taxon>Bacillaceae</taxon>
        <taxon>Cytobacillus</taxon>
    </lineage>
</organism>
<sequence>MRKNFEIPRNHKDIGLRSLAVMFKDEFIPFTGLNLPKVKDVIETNVPIIEVKDRGMDLNFLLEDGTIAHIEFESDTLKENDLTRFAHYDLQLYEQRKQKIRRIIIFSSGVSHTTLKQLDIGSVKQQHDCIFLEHDFNGDETFSKIKGKIIQGQTFTNREKLEILLLPMMKTTQSNSSKRAYELTKTLEKYPQKEIAHYLIGAMVAVNYSQIKEPEKAKILEVLEMAKPFEDLYKKFELKGRQEGKREVALKLLIKGMDKETIAEITGLSEQEINELIPQKKSL</sequence>
<evidence type="ECO:0008006" key="3">
    <source>
        <dbReference type="Google" id="ProtNLM"/>
    </source>
</evidence>
<keyword evidence="2" id="KW-1185">Reference proteome</keyword>
<protein>
    <recommendedName>
        <fullName evidence="3">Transposase/invertase (TIGR01784 family)</fullName>
    </recommendedName>
</protein>
<comment type="caution">
    <text evidence="1">The sequence shown here is derived from an EMBL/GenBank/DDBJ whole genome shotgun (WGS) entry which is preliminary data.</text>
</comment>
<evidence type="ECO:0000313" key="2">
    <source>
        <dbReference type="Proteomes" id="UP001601058"/>
    </source>
</evidence>
<dbReference type="Proteomes" id="UP001601058">
    <property type="component" value="Unassembled WGS sequence"/>
</dbReference>
<accession>A0ABW6K028</accession>
<dbReference type="EMBL" id="JBIACJ010000003">
    <property type="protein sequence ID" value="MFE8696107.1"/>
    <property type="molecule type" value="Genomic_DNA"/>
</dbReference>
<reference evidence="1 2" key="1">
    <citation type="submission" date="2024-08" db="EMBL/GenBank/DDBJ databases">
        <title>Two novel Cytobacillus novel species.</title>
        <authorList>
            <person name="Liu G."/>
        </authorList>
    </citation>
    <scope>NUCLEOTIDE SEQUENCE [LARGE SCALE GENOMIC DNA]</scope>
    <source>
        <strain evidence="1 2">FJAT-53684</strain>
    </source>
</reference>
<proteinExistence type="predicted"/>
<name>A0ABW6K028_9BACI</name>
<dbReference type="RefSeq" id="WP_389217464.1">
    <property type="nucleotide sequence ID" value="NZ_JBIACJ010000003.1"/>
</dbReference>
<evidence type="ECO:0000313" key="1">
    <source>
        <dbReference type="EMBL" id="MFE8696107.1"/>
    </source>
</evidence>
<gene>
    <name evidence="1" type="ORF">ACFYKT_07050</name>
</gene>